<sequence>MGNNTLCCSDSDPFGSGSKLSLQPNIAAHASFAGCQINLSQSKLLFNEDVDTIVLIVSTRLKMGQNIEDLLKKYGGQSVMNELKQVRLSEGGKLDLGQVVYTHAGDMEFDYIIYTVLSSCCETTMMMPKSSYNTDFSTDFQPTESLEEGLRQQIDGVNIYTDKIIDSQQRHERQNIYECMINCLQLAANLGVKSIAFPLFEPFNGHISKSKIAAIMLFAIKQFLNDNQKSSLEEIKISSQDTSVIRIFKYIINHMFCDNSETTIDPKNRSALNNKDLQISSIYGNEYDHNEQIHQMKADDLFKFLHHCNGGNDTNKHKGSV</sequence>
<evidence type="ECO:0000256" key="3">
    <source>
        <dbReference type="ARBA" id="ARBA00022679"/>
    </source>
</evidence>
<name>A0A8S1Y724_PAROT</name>
<keyword evidence="3" id="KW-0808">Transferase</keyword>
<evidence type="ECO:0000256" key="5">
    <source>
        <dbReference type="ARBA" id="ARBA00023242"/>
    </source>
</evidence>
<keyword evidence="2" id="KW-0328">Glycosyltransferase</keyword>
<keyword evidence="5" id="KW-0539">Nucleus</keyword>
<dbReference type="AlphaFoldDB" id="A0A8S1Y724"/>
<keyword evidence="4" id="KW-0520">NAD</keyword>
<dbReference type="Pfam" id="PF01661">
    <property type="entry name" value="Macro"/>
    <property type="match status" value="1"/>
</dbReference>
<accession>A0A8S1Y724</accession>
<evidence type="ECO:0000313" key="8">
    <source>
        <dbReference type="Proteomes" id="UP000683925"/>
    </source>
</evidence>
<dbReference type="EMBL" id="CAJJDP010000152">
    <property type="protein sequence ID" value="CAD8210246.1"/>
    <property type="molecule type" value="Genomic_DNA"/>
</dbReference>
<proteinExistence type="predicted"/>
<dbReference type="OrthoDB" id="6133115at2759"/>
<gene>
    <name evidence="7" type="ORF">POCTA_138.1.T1500067</name>
</gene>
<dbReference type="GO" id="GO:0005634">
    <property type="term" value="C:nucleus"/>
    <property type="evidence" value="ECO:0007669"/>
    <property type="project" value="UniProtKB-SubCell"/>
</dbReference>
<dbReference type="PROSITE" id="PS51154">
    <property type="entry name" value="MACRO"/>
    <property type="match status" value="1"/>
</dbReference>
<comment type="subcellular location">
    <subcellularLocation>
        <location evidence="1">Nucleus</location>
    </subcellularLocation>
</comment>
<dbReference type="InterPro" id="IPR002589">
    <property type="entry name" value="Macro_dom"/>
</dbReference>
<dbReference type="GO" id="GO:0003950">
    <property type="term" value="F:NAD+ poly-ADP-ribosyltransferase activity"/>
    <property type="evidence" value="ECO:0007669"/>
    <property type="project" value="TreeGrafter"/>
</dbReference>
<dbReference type="GO" id="GO:0070212">
    <property type="term" value="P:protein poly-ADP-ribosylation"/>
    <property type="evidence" value="ECO:0007669"/>
    <property type="project" value="TreeGrafter"/>
</dbReference>
<protein>
    <recommendedName>
        <fullName evidence="6">Macro domain-containing protein</fullName>
    </recommendedName>
</protein>
<dbReference type="PANTHER" id="PTHR14453:SF67">
    <property type="entry name" value="POLY [ADP-RIBOSE] POLYMERASE"/>
    <property type="match status" value="1"/>
</dbReference>
<feature type="domain" description="Macro" evidence="6">
    <location>
        <begin position="24"/>
        <end position="256"/>
    </location>
</feature>
<reference evidence="7" key="1">
    <citation type="submission" date="2021-01" db="EMBL/GenBank/DDBJ databases">
        <authorList>
            <consortium name="Genoscope - CEA"/>
            <person name="William W."/>
        </authorList>
    </citation>
    <scope>NUCLEOTIDE SEQUENCE</scope>
</reference>
<dbReference type="GO" id="GO:0003714">
    <property type="term" value="F:transcription corepressor activity"/>
    <property type="evidence" value="ECO:0007669"/>
    <property type="project" value="TreeGrafter"/>
</dbReference>
<dbReference type="GO" id="GO:1990404">
    <property type="term" value="F:NAD+-protein mono-ADP-ribosyltransferase activity"/>
    <property type="evidence" value="ECO:0007669"/>
    <property type="project" value="TreeGrafter"/>
</dbReference>
<organism evidence="7 8">
    <name type="scientific">Paramecium octaurelia</name>
    <dbReference type="NCBI Taxonomy" id="43137"/>
    <lineage>
        <taxon>Eukaryota</taxon>
        <taxon>Sar</taxon>
        <taxon>Alveolata</taxon>
        <taxon>Ciliophora</taxon>
        <taxon>Intramacronucleata</taxon>
        <taxon>Oligohymenophorea</taxon>
        <taxon>Peniculida</taxon>
        <taxon>Parameciidae</taxon>
        <taxon>Paramecium</taxon>
    </lineage>
</organism>
<evidence type="ECO:0000256" key="2">
    <source>
        <dbReference type="ARBA" id="ARBA00022676"/>
    </source>
</evidence>
<evidence type="ECO:0000313" key="7">
    <source>
        <dbReference type="EMBL" id="CAD8210246.1"/>
    </source>
</evidence>
<comment type="caution">
    <text evidence="7">The sequence shown here is derived from an EMBL/GenBank/DDBJ whole genome shotgun (WGS) entry which is preliminary data.</text>
</comment>
<evidence type="ECO:0000256" key="1">
    <source>
        <dbReference type="ARBA" id="ARBA00004123"/>
    </source>
</evidence>
<dbReference type="PANTHER" id="PTHR14453">
    <property type="entry name" value="PARP/ZINC FINGER CCCH TYPE DOMAIN CONTAINING PROTEIN"/>
    <property type="match status" value="1"/>
</dbReference>
<dbReference type="Proteomes" id="UP000683925">
    <property type="component" value="Unassembled WGS sequence"/>
</dbReference>
<keyword evidence="8" id="KW-1185">Reference proteome</keyword>
<evidence type="ECO:0000256" key="4">
    <source>
        <dbReference type="ARBA" id="ARBA00023027"/>
    </source>
</evidence>
<dbReference type="GO" id="GO:0010629">
    <property type="term" value="P:negative regulation of gene expression"/>
    <property type="evidence" value="ECO:0007669"/>
    <property type="project" value="TreeGrafter"/>
</dbReference>
<evidence type="ECO:0000259" key="6">
    <source>
        <dbReference type="PROSITE" id="PS51154"/>
    </source>
</evidence>
<dbReference type="InterPro" id="IPR052056">
    <property type="entry name" value="Mono-ARTD/PARP"/>
</dbReference>
<dbReference type="GO" id="GO:0005737">
    <property type="term" value="C:cytoplasm"/>
    <property type="evidence" value="ECO:0007669"/>
    <property type="project" value="TreeGrafter"/>
</dbReference>